<dbReference type="RefSeq" id="WP_353863672.1">
    <property type="nucleotide sequence ID" value="NZ_CP088295.1"/>
</dbReference>
<keyword evidence="1" id="KW-1133">Transmembrane helix</keyword>
<organism evidence="2 3">
    <name type="scientific">Svornostia abyssi</name>
    <dbReference type="NCBI Taxonomy" id="2898438"/>
    <lineage>
        <taxon>Bacteria</taxon>
        <taxon>Bacillati</taxon>
        <taxon>Actinomycetota</taxon>
        <taxon>Thermoleophilia</taxon>
        <taxon>Solirubrobacterales</taxon>
        <taxon>Baekduiaceae</taxon>
        <taxon>Svornostia</taxon>
    </lineage>
</organism>
<keyword evidence="1" id="KW-0472">Membrane</keyword>
<feature type="transmembrane region" description="Helical" evidence="1">
    <location>
        <begin position="103"/>
        <end position="123"/>
    </location>
</feature>
<protein>
    <submittedName>
        <fullName evidence="2">Zinc ribbon domain-containing protein</fullName>
    </submittedName>
</protein>
<dbReference type="Proteomes" id="UP001058860">
    <property type="component" value="Chromosome"/>
</dbReference>
<evidence type="ECO:0000313" key="3">
    <source>
        <dbReference type="Proteomes" id="UP001058860"/>
    </source>
</evidence>
<name>A0ABY5PER0_9ACTN</name>
<sequence length="130" mass="14005">MARATKCPNCGEPVSAFAAGCAICGADLEAHRRRLAERPSVTDATRHVPNVRLPRVSSRTDPPDAALIAVVVLFLLVVPFFGTVLAALGAYDRNRRGLTTMRNVFLVLLALGLATFLIGPWQYGVLSLLF</sequence>
<evidence type="ECO:0000256" key="1">
    <source>
        <dbReference type="SAM" id="Phobius"/>
    </source>
</evidence>
<reference evidence="3" key="1">
    <citation type="submission" date="2021-11" db="EMBL/GenBank/DDBJ databases">
        <title>Cultivation dependent microbiological survey of springs from the worlds oldest radium mine currently devoted to the extraction of radon-saturated water.</title>
        <authorList>
            <person name="Kapinusova G."/>
            <person name="Smrhova T."/>
            <person name="Strejcek M."/>
            <person name="Suman J."/>
            <person name="Jani K."/>
            <person name="Pajer P."/>
            <person name="Uhlik O."/>
        </authorList>
    </citation>
    <scope>NUCLEOTIDE SEQUENCE [LARGE SCALE GENOMIC DNA]</scope>
    <source>
        <strain evidence="3">J379</strain>
    </source>
</reference>
<keyword evidence="1" id="KW-0812">Transmembrane</keyword>
<evidence type="ECO:0000313" key="2">
    <source>
        <dbReference type="EMBL" id="UUY03159.1"/>
    </source>
</evidence>
<proteinExistence type="predicted"/>
<keyword evidence="3" id="KW-1185">Reference proteome</keyword>
<gene>
    <name evidence="2" type="ORF">LRS13_21185</name>
</gene>
<dbReference type="EMBL" id="CP088295">
    <property type="protein sequence ID" value="UUY03159.1"/>
    <property type="molecule type" value="Genomic_DNA"/>
</dbReference>
<accession>A0ABY5PER0</accession>
<feature type="transmembrane region" description="Helical" evidence="1">
    <location>
        <begin position="65"/>
        <end position="91"/>
    </location>
</feature>